<sequence>MVGEQKNIKVVVRVRPYNQKELEQNTKSIIKVMDETTLLFDPEEEDDEFFFQGTKQKYRDITRRVSKKMSMEFDRVFDVDATNFQIFEEYTAPLVDSVLNGYNCSVFVYGATGAGKTFTMLGNHTTPGLTFLTMSHLFDKIEEKKSACRFDVGVSYLEVYNEQVMNLLTKTGPLKLREDTNGVVVSGLSLKPIYSAEELLELLALGNYNRTQHPTDANAESSRSHAIFQVHIRMTEPKTGSKRMVKLSMIDLAGSERAASTKGLGLRFKEGASINKSLLALGNCINKLADGLKHIPYRDSNLTRILKDSLGGNCQTLMVANASMSSLTYEDTYNTLKYASRAKKIRSTLRQNVLKSNMPKDFYIKKVNELMEENERLKRANAALEPKIAKGSSLDEDDFQRWCVRIDVLFSETLKVQEKLIGLKNHTKILAFRDKLKTAISELFETFPAACNAQKECATYISTTPRNLNKQINKLRGEIEYWNEKLATLHAELNKLKTEVKTAKCANNLQIFLKKEYICLHNAQQLLGSNHRNDLHFELQRAIDLSYKIIKDACLTREQRYKIENLQQWFYADILKNNDDHNKDFSELVMTNTEVSKVNDYETCEHIDEFVLSKSDGVGSLDGEENVNEYLLSTTFKTQPNKKRCNMNETKILFAQPKNSNGDSTFDVCSTSTANNTDKEAAKNFVKSVLCTELVDAPKNTEKLKDVLLKSKKFTRNNLLRAVAVGVQKENKKISPNRIRKSPRHMMAKASGASILLGRRLPMRQVNESSNGLPVRINRAASLRVKK</sequence>
<dbReference type="Gene3D" id="3.40.850.10">
    <property type="entry name" value="Kinesin motor domain"/>
    <property type="match status" value="1"/>
</dbReference>
<reference evidence="13" key="1">
    <citation type="submission" date="2025-08" db="UniProtKB">
        <authorList>
            <consortium name="RefSeq"/>
        </authorList>
    </citation>
    <scope>IDENTIFICATION</scope>
    <source>
        <tissue evidence="13">Whole body pupa</tissue>
    </source>
</reference>
<dbReference type="GO" id="GO:0007018">
    <property type="term" value="P:microtubule-based movement"/>
    <property type="evidence" value="ECO:0007669"/>
    <property type="project" value="InterPro"/>
</dbReference>
<dbReference type="KEGG" id="gfs:119645342"/>
<dbReference type="InterPro" id="IPR027417">
    <property type="entry name" value="P-loop_NTPase"/>
</dbReference>
<keyword evidence="3 9" id="KW-0547">Nucleotide-binding</keyword>
<dbReference type="PROSITE" id="PS50067">
    <property type="entry name" value="KINESIN_MOTOR_2"/>
    <property type="match status" value="1"/>
</dbReference>
<evidence type="ECO:0000256" key="9">
    <source>
        <dbReference type="PROSITE-ProRule" id="PRU00283"/>
    </source>
</evidence>
<dbReference type="GeneID" id="119645342"/>
<evidence type="ECO:0000256" key="2">
    <source>
        <dbReference type="ARBA" id="ARBA00022701"/>
    </source>
</evidence>
<dbReference type="SUPFAM" id="SSF52540">
    <property type="entry name" value="P-loop containing nucleoside triphosphate hydrolases"/>
    <property type="match status" value="1"/>
</dbReference>
<name>A0A9C6E2M9_9MUSC</name>
<dbReference type="SMART" id="SM00129">
    <property type="entry name" value="KISc"/>
    <property type="match status" value="1"/>
</dbReference>
<keyword evidence="7" id="KW-0206">Cytoskeleton</keyword>
<dbReference type="GO" id="GO:0005874">
    <property type="term" value="C:microtubule"/>
    <property type="evidence" value="ECO:0007669"/>
    <property type="project" value="UniProtKB-KW"/>
</dbReference>
<protein>
    <submittedName>
        <fullName evidence="13">Kinesin-like protein KIF18A isoform X1</fullName>
    </submittedName>
</protein>
<dbReference type="InterPro" id="IPR036961">
    <property type="entry name" value="Kinesin_motor_dom_sf"/>
</dbReference>
<evidence type="ECO:0000256" key="8">
    <source>
        <dbReference type="ARBA" id="ARBA00060769"/>
    </source>
</evidence>
<dbReference type="InterPro" id="IPR027640">
    <property type="entry name" value="Kinesin-like_fam"/>
</dbReference>
<evidence type="ECO:0000256" key="10">
    <source>
        <dbReference type="SAM" id="Coils"/>
    </source>
</evidence>
<feature type="coiled-coil region" evidence="10">
    <location>
        <begin position="472"/>
        <end position="506"/>
    </location>
</feature>
<dbReference type="GO" id="GO:0005524">
    <property type="term" value="F:ATP binding"/>
    <property type="evidence" value="ECO:0007669"/>
    <property type="project" value="UniProtKB-UniRule"/>
</dbReference>
<keyword evidence="12" id="KW-1185">Reference proteome</keyword>
<feature type="domain" description="Kinesin motor" evidence="11">
    <location>
        <begin position="7"/>
        <end position="345"/>
    </location>
</feature>
<evidence type="ECO:0000256" key="1">
    <source>
        <dbReference type="ARBA" id="ARBA00004245"/>
    </source>
</evidence>
<evidence type="ECO:0000259" key="11">
    <source>
        <dbReference type="PROSITE" id="PS50067"/>
    </source>
</evidence>
<evidence type="ECO:0000256" key="5">
    <source>
        <dbReference type="ARBA" id="ARBA00023054"/>
    </source>
</evidence>
<keyword evidence="4 9" id="KW-0067">ATP-binding</keyword>
<dbReference type="GO" id="GO:0008017">
    <property type="term" value="F:microtubule binding"/>
    <property type="evidence" value="ECO:0007669"/>
    <property type="project" value="InterPro"/>
</dbReference>
<evidence type="ECO:0000256" key="4">
    <source>
        <dbReference type="ARBA" id="ARBA00022840"/>
    </source>
</evidence>
<keyword evidence="6 9" id="KW-0505">Motor protein</keyword>
<evidence type="ECO:0000256" key="6">
    <source>
        <dbReference type="ARBA" id="ARBA00023175"/>
    </source>
</evidence>
<dbReference type="FunFam" id="3.40.850.10:FF:000054">
    <property type="entry name" value="Kinesin-like protein"/>
    <property type="match status" value="1"/>
</dbReference>
<comment type="similarity">
    <text evidence="8">Belongs to the TRAFAC class myosin-kinesin ATPase superfamily. Kinesin family. KIN-8 subfamily.</text>
</comment>
<dbReference type="CDD" id="cd01370">
    <property type="entry name" value="KISc_KIP3_like"/>
    <property type="match status" value="1"/>
</dbReference>
<accession>A0A9C6E2M9</accession>
<keyword evidence="2" id="KW-0493">Microtubule</keyword>
<feature type="coiled-coil region" evidence="10">
    <location>
        <begin position="360"/>
        <end position="387"/>
    </location>
</feature>
<evidence type="ECO:0000313" key="13">
    <source>
        <dbReference type="RefSeq" id="XP_037901427.1"/>
    </source>
</evidence>
<organism evidence="12 13">
    <name type="scientific">Glossina fuscipes</name>
    <dbReference type="NCBI Taxonomy" id="7396"/>
    <lineage>
        <taxon>Eukaryota</taxon>
        <taxon>Metazoa</taxon>
        <taxon>Ecdysozoa</taxon>
        <taxon>Arthropoda</taxon>
        <taxon>Hexapoda</taxon>
        <taxon>Insecta</taxon>
        <taxon>Pterygota</taxon>
        <taxon>Neoptera</taxon>
        <taxon>Endopterygota</taxon>
        <taxon>Diptera</taxon>
        <taxon>Brachycera</taxon>
        <taxon>Muscomorpha</taxon>
        <taxon>Hippoboscoidea</taxon>
        <taxon>Glossinidae</taxon>
        <taxon>Glossina</taxon>
    </lineage>
</organism>
<feature type="binding site" evidence="9">
    <location>
        <begin position="110"/>
        <end position="117"/>
    </location>
    <ligand>
        <name>ATP</name>
        <dbReference type="ChEBI" id="CHEBI:30616"/>
    </ligand>
</feature>
<gene>
    <name evidence="13" type="primary">LOC119645342</name>
</gene>
<dbReference type="PRINTS" id="PR00380">
    <property type="entry name" value="KINESINHEAVY"/>
</dbReference>
<dbReference type="PANTHER" id="PTHR47968:SF65">
    <property type="entry name" value="KINESIN MOTOR DOMAIN-CONTAINING PROTEIN"/>
    <property type="match status" value="1"/>
</dbReference>
<dbReference type="Pfam" id="PF00225">
    <property type="entry name" value="Kinesin"/>
    <property type="match status" value="1"/>
</dbReference>
<dbReference type="RefSeq" id="XP_037901427.1">
    <property type="nucleotide sequence ID" value="XM_038045499.1"/>
</dbReference>
<evidence type="ECO:0000256" key="3">
    <source>
        <dbReference type="ARBA" id="ARBA00022741"/>
    </source>
</evidence>
<evidence type="ECO:0000256" key="7">
    <source>
        <dbReference type="ARBA" id="ARBA00023212"/>
    </source>
</evidence>
<keyword evidence="5 10" id="KW-0175">Coiled coil</keyword>
<proteinExistence type="inferred from homology"/>
<dbReference type="AlphaFoldDB" id="A0A9C6E2M9"/>
<dbReference type="InterPro" id="IPR001752">
    <property type="entry name" value="Kinesin_motor_dom"/>
</dbReference>
<dbReference type="PANTHER" id="PTHR47968">
    <property type="entry name" value="CENTROMERE PROTEIN E"/>
    <property type="match status" value="1"/>
</dbReference>
<comment type="subcellular location">
    <subcellularLocation>
        <location evidence="1">Cytoplasm</location>
        <location evidence="1">Cytoskeleton</location>
    </subcellularLocation>
</comment>
<evidence type="ECO:0000313" key="12">
    <source>
        <dbReference type="Proteomes" id="UP000092443"/>
    </source>
</evidence>
<dbReference type="GO" id="GO:0003777">
    <property type="term" value="F:microtubule motor activity"/>
    <property type="evidence" value="ECO:0007669"/>
    <property type="project" value="InterPro"/>
</dbReference>
<dbReference type="Proteomes" id="UP000092443">
    <property type="component" value="Unplaced"/>
</dbReference>
<keyword evidence="7" id="KW-0963">Cytoplasm</keyword>